<dbReference type="GO" id="GO:0003677">
    <property type="term" value="F:DNA binding"/>
    <property type="evidence" value="ECO:0007669"/>
    <property type="project" value="InterPro"/>
</dbReference>
<dbReference type="Proteomes" id="UP000298017">
    <property type="component" value="Unassembled WGS sequence"/>
</dbReference>
<evidence type="ECO:0000313" key="4">
    <source>
        <dbReference type="Proteomes" id="UP000298017"/>
    </source>
</evidence>
<dbReference type="SUPFAM" id="SSF56349">
    <property type="entry name" value="DNA breaking-rejoining enzymes"/>
    <property type="match status" value="1"/>
</dbReference>
<accession>A0AAX2SFE8</accession>
<dbReference type="GO" id="GO:0015074">
    <property type="term" value="P:DNA integration"/>
    <property type="evidence" value="ECO:0007669"/>
    <property type="project" value="InterPro"/>
</dbReference>
<gene>
    <name evidence="3" type="ORF">E4P33_03040</name>
</gene>
<keyword evidence="1" id="KW-0233">DNA recombination</keyword>
<evidence type="ECO:0000256" key="1">
    <source>
        <dbReference type="ARBA" id="ARBA00023172"/>
    </source>
</evidence>
<dbReference type="GO" id="GO:0006310">
    <property type="term" value="P:DNA recombination"/>
    <property type="evidence" value="ECO:0007669"/>
    <property type="project" value="UniProtKB-KW"/>
</dbReference>
<evidence type="ECO:0000313" key="3">
    <source>
        <dbReference type="EMBL" id="TFI02586.1"/>
    </source>
</evidence>
<evidence type="ECO:0000259" key="2">
    <source>
        <dbReference type="PROSITE" id="PS51898"/>
    </source>
</evidence>
<dbReference type="InterPro" id="IPR002104">
    <property type="entry name" value="Integrase_catalytic"/>
</dbReference>
<dbReference type="Gene3D" id="1.10.443.10">
    <property type="entry name" value="Intergrase catalytic core"/>
    <property type="match status" value="1"/>
</dbReference>
<sequence>MEGERGRVGHWGTQDLARAAHRGDAGGAHFAGAGAREGARAGRAAVHRYHGGRIWNGEFHKAAWQPALTEVGDRLPATPRVHDLRHTHASWLIAAGVPLTVIRRLLGHESIKATSDTYGHLADDADQAAATALD</sequence>
<proteinExistence type="predicted"/>
<protein>
    <recommendedName>
        <fullName evidence="2">Tyr recombinase domain-containing protein</fullName>
    </recommendedName>
</protein>
<dbReference type="Pfam" id="PF00589">
    <property type="entry name" value="Phage_integrase"/>
    <property type="match status" value="1"/>
</dbReference>
<dbReference type="InterPro" id="IPR011010">
    <property type="entry name" value="DNA_brk_join_enz"/>
</dbReference>
<dbReference type="EMBL" id="SPNK01000002">
    <property type="protein sequence ID" value="TFI02586.1"/>
    <property type="molecule type" value="Genomic_DNA"/>
</dbReference>
<name>A0AAX2SFE8_KOCRH</name>
<dbReference type="InterPro" id="IPR013762">
    <property type="entry name" value="Integrase-like_cat_sf"/>
</dbReference>
<organism evidence="3 4">
    <name type="scientific">Kocuria rhizophila</name>
    <dbReference type="NCBI Taxonomy" id="72000"/>
    <lineage>
        <taxon>Bacteria</taxon>
        <taxon>Bacillati</taxon>
        <taxon>Actinomycetota</taxon>
        <taxon>Actinomycetes</taxon>
        <taxon>Micrococcales</taxon>
        <taxon>Micrococcaceae</taxon>
        <taxon>Kocuria</taxon>
    </lineage>
</organism>
<reference evidence="3 4" key="1">
    <citation type="submission" date="2019-03" db="EMBL/GenBank/DDBJ databases">
        <title>Genome Sequencing and Assembly of Various Microbes Isolated from Alder Root Nodule.</title>
        <authorList>
            <person name="Swanson E."/>
            <person name="Sevigny J.L."/>
            <person name="Pesce C."/>
            <person name="Davis I."/>
            <person name="Kleiner V."/>
            <person name="Tisa L."/>
        </authorList>
    </citation>
    <scope>NUCLEOTIDE SEQUENCE [LARGE SCALE GENOMIC DNA]</scope>
    <source>
        <strain evidence="3 4">4R-31</strain>
    </source>
</reference>
<feature type="domain" description="Tyr recombinase" evidence="2">
    <location>
        <begin position="1"/>
        <end position="132"/>
    </location>
</feature>
<keyword evidence="4" id="KW-1185">Reference proteome</keyword>
<comment type="caution">
    <text evidence="3">The sequence shown here is derived from an EMBL/GenBank/DDBJ whole genome shotgun (WGS) entry which is preliminary data.</text>
</comment>
<dbReference type="PROSITE" id="PS51898">
    <property type="entry name" value="TYR_RECOMBINASE"/>
    <property type="match status" value="1"/>
</dbReference>
<dbReference type="AlphaFoldDB" id="A0AAX2SFE8"/>